<feature type="signal peptide" evidence="10">
    <location>
        <begin position="1"/>
        <end position="18"/>
    </location>
</feature>
<name>A0A168LIC0_ABSGL</name>
<dbReference type="Proteomes" id="UP000078561">
    <property type="component" value="Unassembled WGS sequence"/>
</dbReference>
<evidence type="ECO:0000256" key="8">
    <source>
        <dbReference type="RuleBase" id="RU004453"/>
    </source>
</evidence>
<comment type="catalytic activity">
    <reaction evidence="1">
        <text>Random endo-hydrolysis of N-acetyl-beta-D-glucosaminide (1-&gt;4)-beta-linkages in chitin and chitodextrins.</text>
        <dbReference type="EC" id="3.2.1.14"/>
    </reaction>
</comment>
<keyword evidence="4" id="KW-0119">Carbohydrate metabolism</keyword>
<evidence type="ECO:0000256" key="4">
    <source>
        <dbReference type="ARBA" id="ARBA00023277"/>
    </source>
</evidence>
<feature type="compositionally biased region" description="Low complexity" evidence="9">
    <location>
        <begin position="407"/>
        <end position="436"/>
    </location>
</feature>
<dbReference type="OrthoDB" id="76388at2759"/>
<organism evidence="12">
    <name type="scientific">Absidia glauca</name>
    <name type="common">Pin mould</name>
    <dbReference type="NCBI Taxonomy" id="4829"/>
    <lineage>
        <taxon>Eukaryota</taxon>
        <taxon>Fungi</taxon>
        <taxon>Fungi incertae sedis</taxon>
        <taxon>Mucoromycota</taxon>
        <taxon>Mucoromycotina</taxon>
        <taxon>Mucoromycetes</taxon>
        <taxon>Mucorales</taxon>
        <taxon>Cunninghamellaceae</taxon>
        <taxon>Absidia</taxon>
    </lineage>
</organism>
<reference evidence="12" key="1">
    <citation type="submission" date="2016-04" db="EMBL/GenBank/DDBJ databases">
        <authorList>
            <person name="Evans L.H."/>
            <person name="Alamgir A."/>
            <person name="Owens N."/>
            <person name="Weber N.D."/>
            <person name="Virtaneva K."/>
            <person name="Barbian K."/>
            <person name="Babar A."/>
            <person name="Rosenke K."/>
        </authorList>
    </citation>
    <scope>NUCLEOTIDE SEQUENCE [LARGE SCALE GENOMIC DNA]</scope>
    <source>
        <strain evidence="12">CBS 101.48</strain>
    </source>
</reference>
<protein>
    <recommendedName>
        <fullName evidence="11">GH18 domain-containing protein</fullName>
    </recommendedName>
</protein>
<dbReference type="PANTHER" id="PTHR11177:SF392">
    <property type="entry name" value="HAP41P"/>
    <property type="match status" value="1"/>
</dbReference>
<dbReference type="InterPro" id="IPR017853">
    <property type="entry name" value="GH"/>
</dbReference>
<keyword evidence="3" id="KW-0146">Chitin degradation</keyword>
<dbReference type="SUPFAM" id="SSF51445">
    <property type="entry name" value="(Trans)glycosidases"/>
    <property type="match status" value="1"/>
</dbReference>
<dbReference type="Pfam" id="PF00704">
    <property type="entry name" value="Glyco_hydro_18"/>
    <property type="match status" value="1"/>
</dbReference>
<proteinExistence type="inferred from homology"/>
<dbReference type="GO" id="GO:0008843">
    <property type="term" value="F:endochitinase activity"/>
    <property type="evidence" value="ECO:0007669"/>
    <property type="project" value="UniProtKB-EC"/>
</dbReference>
<keyword evidence="2 7" id="KW-0378">Hydrolase</keyword>
<feature type="region of interest" description="Disordered" evidence="9">
    <location>
        <begin position="401"/>
        <end position="436"/>
    </location>
</feature>
<dbReference type="GO" id="GO:0005576">
    <property type="term" value="C:extracellular region"/>
    <property type="evidence" value="ECO:0007669"/>
    <property type="project" value="InterPro"/>
</dbReference>
<evidence type="ECO:0000256" key="9">
    <source>
        <dbReference type="SAM" id="MobiDB-lite"/>
    </source>
</evidence>
<dbReference type="GO" id="GO:0006032">
    <property type="term" value="P:chitin catabolic process"/>
    <property type="evidence" value="ECO:0007669"/>
    <property type="project" value="UniProtKB-KW"/>
</dbReference>
<dbReference type="InParanoid" id="A0A168LIC0"/>
<dbReference type="PROSITE" id="PS51910">
    <property type="entry name" value="GH18_2"/>
    <property type="match status" value="1"/>
</dbReference>
<evidence type="ECO:0000256" key="7">
    <source>
        <dbReference type="RuleBase" id="RU000489"/>
    </source>
</evidence>
<dbReference type="EMBL" id="LT551371">
    <property type="protein sequence ID" value="SAL96849.1"/>
    <property type="molecule type" value="Genomic_DNA"/>
</dbReference>
<dbReference type="AlphaFoldDB" id="A0A168LIC0"/>
<dbReference type="InterPro" id="IPR001223">
    <property type="entry name" value="Glyco_hydro18_cat"/>
</dbReference>
<evidence type="ECO:0000256" key="1">
    <source>
        <dbReference type="ARBA" id="ARBA00000822"/>
    </source>
</evidence>
<feature type="domain" description="GH18" evidence="11">
    <location>
        <begin position="20"/>
        <end position="401"/>
    </location>
</feature>
<accession>A0A168LIC0</accession>
<dbReference type="CDD" id="cd12215">
    <property type="entry name" value="ChiC_BD"/>
    <property type="match status" value="1"/>
</dbReference>
<dbReference type="Pfam" id="PF02839">
    <property type="entry name" value="CBM_5_12"/>
    <property type="match status" value="1"/>
</dbReference>
<evidence type="ECO:0000313" key="12">
    <source>
        <dbReference type="EMBL" id="SAL96849.1"/>
    </source>
</evidence>
<dbReference type="Gene3D" id="2.10.10.20">
    <property type="entry name" value="Carbohydrate-binding module superfamily 5/12"/>
    <property type="match status" value="1"/>
</dbReference>
<keyword evidence="13" id="KW-1185">Reference proteome</keyword>
<evidence type="ECO:0000256" key="6">
    <source>
        <dbReference type="ARBA" id="ARBA00023326"/>
    </source>
</evidence>
<dbReference type="SUPFAM" id="SSF51055">
    <property type="entry name" value="Carbohydrate binding domain"/>
    <property type="match status" value="1"/>
</dbReference>
<dbReference type="InterPro" id="IPR029070">
    <property type="entry name" value="Chitinase_insertion_sf"/>
</dbReference>
<evidence type="ECO:0000256" key="10">
    <source>
        <dbReference type="SAM" id="SignalP"/>
    </source>
</evidence>
<dbReference type="STRING" id="4829.A0A168LIC0"/>
<evidence type="ECO:0000259" key="11">
    <source>
        <dbReference type="PROSITE" id="PS51910"/>
    </source>
</evidence>
<comment type="similarity">
    <text evidence="8">Belongs to the glycosyl hydrolase 18 family.</text>
</comment>
<dbReference type="InterPro" id="IPR003610">
    <property type="entry name" value="CBM5/12"/>
</dbReference>
<feature type="chain" id="PRO_5007898761" description="GH18 domain-containing protein" evidence="10">
    <location>
        <begin position="19"/>
        <end position="491"/>
    </location>
</feature>
<keyword evidence="5 7" id="KW-0326">Glycosidase</keyword>
<dbReference type="Gene3D" id="3.20.20.80">
    <property type="entry name" value="Glycosidases"/>
    <property type="match status" value="1"/>
</dbReference>
<keyword evidence="10" id="KW-0732">Signal</keyword>
<dbReference type="Gene3D" id="3.10.50.10">
    <property type="match status" value="1"/>
</dbReference>
<dbReference type="InterPro" id="IPR050314">
    <property type="entry name" value="Glycosyl_Hydrlase_18"/>
</dbReference>
<dbReference type="InterPro" id="IPR036573">
    <property type="entry name" value="CBM_sf_5/12"/>
</dbReference>
<dbReference type="SUPFAM" id="SSF54556">
    <property type="entry name" value="Chitinase insertion domain"/>
    <property type="match status" value="1"/>
</dbReference>
<dbReference type="SMART" id="SM00636">
    <property type="entry name" value="Glyco_18"/>
    <property type="match status" value="1"/>
</dbReference>
<dbReference type="OMA" id="MGLELLW"/>
<evidence type="ECO:0000256" key="5">
    <source>
        <dbReference type="ARBA" id="ARBA00023295"/>
    </source>
</evidence>
<sequence length="491" mass="52826">MKFALLGGLLLSATSALAAQSLVGYFPNWLYAKYPVSNIDFSKYTHINYAFAILIKGATPEYTDPQQVEVQLPQLVAAAHAKNAKVLVSVGGWSGCLTFSTMSADASQRKTFIDWNIAEIKKYNLDGVDIDWEYPGSEGAGCNALDLANDYKNYLTLLQEMRAAFDSNFPTSRKDITIACHVRTFKTPDGNLADVSDYVKVIDRFNLMTYDINGAWNSTTGPNSPFNFQPGWGDADSFVSSINGWMAAGVPASKIVPGLAFYGRSATSTVDMSKTNQYQPQKPGAPPMGDSFDAYWQDPYCSKDPGGVSGVWRYGNLRSQGVLTTPTTASSPWIRQWDDVSQTPWLFNPTTKTFISYDDPVSIGVKTDYALSKNLGGLMVWSVDEDNGELLSVAAKILTGTGGGGATTSTPPQTTTTKTPVTTTTTTTTSKTTSVPTSGGGCGSLKAWSSSTTYVGGDQVVYNNKIYKAAWWTLGETPGSASGVWTLVGNC</sequence>
<dbReference type="PANTHER" id="PTHR11177">
    <property type="entry name" value="CHITINASE"/>
    <property type="match status" value="1"/>
</dbReference>
<dbReference type="GO" id="GO:0008061">
    <property type="term" value="F:chitin binding"/>
    <property type="evidence" value="ECO:0007669"/>
    <property type="project" value="InterPro"/>
</dbReference>
<dbReference type="PROSITE" id="PS01095">
    <property type="entry name" value="GH18_1"/>
    <property type="match status" value="1"/>
</dbReference>
<evidence type="ECO:0000313" key="13">
    <source>
        <dbReference type="Proteomes" id="UP000078561"/>
    </source>
</evidence>
<keyword evidence="6" id="KW-0624">Polysaccharide degradation</keyword>
<dbReference type="GO" id="GO:0030246">
    <property type="term" value="F:carbohydrate binding"/>
    <property type="evidence" value="ECO:0007669"/>
    <property type="project" value="InterPro"/>
</dbReference>
<dbReference type="InterPro" id="IPR011583">
    <property type="entry name" value="Chitinase_II/V-like_cat"/>
</dbReference>
<evidence type="ECO:0000256" key="3">
    <source>
        <dbReference type="ARBA" id="ARBA00023024"/>
    </source>
</evidence>
<dbReference type="GO" id="GO:0000272">
    <property type="term" value="P:polysaccharide catabolic process"/>
    <property type="evidence" value="ECO:0007669"/>
    <property type="project" value="UniProtKB-KW"/>
</dbReference>
<dbReference type="InterPro" id="IPR001579">
    <property type="entry name" value="Glyco_hydro_18_chit_AS"/>
</dbReference>
<evidence type="ECO:0000256" key="2">
    <source>
        <dbReference type="ARBA" id="ARBA00022801"/>
    </source>
</evidence>
<dbReference type="SMART" id="SM00495">
    <property type="entry name" value="ChtBD3"/>
    <property type="match status" value="1"/>
</dbReference>
<gene>
    <name evidence="12" type="primary">ABSGL_02286.1 scaffold 3129</name>
</gene>